<organism evidence="1 2">
    <name type="scientific">Tremella mesenterica</name>
    <name type="common">Jelly fungus</name>
    <dbReference type="NCBI Taxonomy" id="5217"/>
    <lineage>
        <taxon>Eukaryota</taxon>
        <taxon>Fungi</taxon>
        <taxon>Dikarya</taxon>
        <taxon>Basidiomycota</taxon>
        <taxon>Agaricomycotina</taxon>
        <taxon>Tremellomycetes</taxon>
        <taxon>Tremellales</taxon>
        <taxon>Tremellaceae</taxon>
        <taxon>Tremella</taxon>
    </lineage>
</organism>
<protein>
    <submittedName>
        <fullName evidence="1">Uncharacterized protein</fullName>
    </submittedName>
</protein>
<reference evidence="1 2" key="1">
    <citation type="submission" date="2016-06" db="EMBL/GenBank/DDBJ databases">
        <title>Evolution of pathogenesis and genome organization in the Tremellales.</title>
        <authorList>
            <person name="Cuomo C."/>
            <person name="Litvintseva A."/>
            <person name="Heitman J."/>
            <person name="Chen Y."/>
            <person name="Sun S."/>
            <person name="Springer D."/>
            <person name="Dromer F."/>
            <person name="Young S."/>
            <person name="Zeng Q."/>
            <person name="Chapman S."/>
            <person name="Gujja S."/>
            <person name="Saif S."/>
            <person name="Birren B."/>
        </authorList>
    </citation>
    <scope>NUCLEOTIDE SEQUENCE [LARGE SCALE GENOMIC DNA]</scope>
    <source>
        <strain evidence="1 2">ATCC 28783</strain>
    </source>
</reference>
<name>A0A4Q1BFT7_TREME</name>
<comment type="caution">
    <text evidence="1">The sequence shown here is derived from an EMBL/GenBank/DDBJ whole genome shotgun (WGS) entry which is preliminary data.</text>
</comment>
<dbReference type="InParanoid" id="A0A4Q1BFT7"/>
<dbReference type="Proteomes" id="UP000289152">
    <property type="component" value="Unassembled WGS sequence"/>
</dbReference>
<sequence>MSAVMLIILTPKATSLLKSEHQRLGHIGNDKVKNLGRQGLLKKNWDTYKNDPITTDKCPCGDGKGVGMDVNLTGPFRPAIKQEQYFFVGVERESQIVFAIPITTKNEASDIV</sequence>
<dbReference type="EMBL" id="SDIL01000142">
    <property type="protein sequence ID" value="RXK35343.1"/>
    <property type="molecule type" value="Genomic_DNA"/>
</dbReference>
<accession>A0A4Q1BFT7</accession>
<evidence type="ECO:0000313" key="1">
    <source>
        <dbReference type="EMBL" id="RXK35343.1"/>
    </source>
</evidence>
<gene>
    <name evidence="1" type="ORF">M231_07394</name>
</gene>
<proteinExistence type="predicted"/>
<dbReference type="AlphaFoldDB" id="A0A4Q1BFT7"/>
<keyword evidence="2" id="KW-1185">Reference proteome</keyword>
<evidence type="ECO:0000313" key="2">
    <source>
        <dbReference type="Proteomes" id="UP000289152"/>
    </source>
</evidence>